<keyword evidence="3" id="KW-1185">Reference proteome</keyword>
<evidence type="ECO:0000256" key="1">
    <source>
        <dbReference type="SAM" id="SignalP"/>
    </source>
</evidence>
<sequence length="129" mass="14132">MLICRRHLIATFVALACGLGSIPALAHHGWSWAEPEQSRIEGTIASVSMSPPHPSLRVKATDGTLWQVDLANPNQTARSGFTQDVAPEGAAIVVIGNRNKDRDRPHMKAVQVVIDGKVFDIYPDRIRKD</sequence>
<dbReference type="Pfam" id="PF19649">
    <property type="entry name" value="DUF6152"/>
    <property type="match status" value="1"/>
</dbReference>
<dbReference type="InterPro" id="IPR046150">
    <property type="entry name" value="DUF6152"/>
</dbReference>
<evidence type="ECO:0000313" key="3">
    <source>
        <dbReference type="Proteomes" id="UP001251085"/>
    </source>
</evidence>
<evidence type="ECO:0000313" key="2">
    <source>
        <dbReference type="EMBL" id="MDT1062457.1"/>
    </source>
</evidence>
<dbReference type="PROSITE" id="PS51257">
    <property type="entry name" value="PROKAR_LIPOPROTEIN"/>
    <property type="match status" value="1"/>
</dbReference>
<dbReference type="RefSeq" id="WP_311759556.1">
    <property type="nucleotide sequence ID" value="NZ_JAVRQI010000008.1"/>
</dbReference>
<proteinExistence type="predicted"/>
<feature type="chain" id="PRO_5047297827" evidence="1">
    <location>
        <begin position="27"/>
        <end position="129"/>
    </location>
</feature>
<dbReference type="EMBL" id="JAVRQI010000008">
    <property type="protein sequence ID" value="MDT1062457.1"/>
    <property type="molecule type" value="Genomic_DNA"/>
</dbReference>
<dbReference type="Proteomes" id="UP001251085">
    <property type="component" value="Unassembled WGS sequence"/>
</dbReference>
<keyword evidence="1" id="KW-0732">Signal</keyword>
<organism evidence="2 3">
    <name type="scientific">Paracoccus broussonetiae</name>
    <dbReference type="NCBI Taxonomy" id="3075834"/>
    <lineage>
        <taxon>Bacteria</taxon>
        <taxon>Pseudomonadati</taxon>
        <taxon>Pseudomonadota</taxon>
        <taxon>Alphaproteobacteria</taxon>
        <taxon>Rhodobacterales</taxon>
        <taxon>Paracoccaceae</taxon>
        <taxon>Paracoccus</taxon>
    </lineage>
</organism>
<comment type="caution">
    <text evidence="2">The sequence shown here is derived from an EMBL/GenBank/DDBJ whole genome shotgun (WGS) entry which is preliminary data.</text>
</comment>
<name>A0ABU3EDZ2_9RHOB</name>
<reference evidence="3" key="1">
    <citation type="submission" date="2023-07" db="EMBL/GenBank/DDBJ databases">
        <title>Characterization of two Paracoccaceae strains isolated from Phycosphere and proposal of Xinfangfangia lacusdiani sp. nov.</title>
        <authorList>
            <person name="Deng Y."/>
            <person name="Zhang Y.Q."/>
        </authorList>
    </citation>
    <scope>NUCLEOTIDE SEQUENCE [LARGE SCALE GENOMIC DNA]</scope>
    <source>
        <strain evidence="3">CPCC 101403</strain>
    </source>
</reference>
<protein>
    <submittedName>
        <fullName evidence="2">DUF6152 family protein</fullName>
    </submittedName>
</protein>
<accession>A0ABU3EDZ2</accession>
<gene>
    <name evidence="2" type="ORF">RM190_11330</name>
</gene>
<feature type="signal peptide" evidence="1">
    <location>
        <begin position="1"/>
        <end position="26"/>
    </location>
</feature>